<dbReference type="EMBL" id="VSSQ01102690">
    <property type="protein sequence ID" value="MPN43942.1"/>
    <property type="molecule type" value="Genomic_DNA"/>
</dbReference>
<evidence type="ECO:0000256" key="1">
    <source>
        <dbReference type="SAM" id="MobiDB-lite"/>
    </source>
</evidence>
<sequence>MRVETAEHIAHHARALDGLGRGVAAVGQAHAVHGVENAPLHGLEAIAHIRQRAAFDDRQRVFQIGALGVAAQVERVARFGSGGKEERRVAHASKIGAASA</sequence>
<accession>A0A645HZM7</accession>
<evidence type="ECO:0000313" key="2">
    <source>
        <dbReference type="EMBL" id="MPN43942.1"/>
    </source>
</evidence>
<organism evidence="2">
    <name type="scientific">bioreactor metagenome</name>
    <dbReference type="NCBI Taxonomy" id="1076179"/>
    <lineage>
        <taxon>unclassified sequences</taxon>
        <taxon>metagenomes</taxon>
        <taxon>ecological metagenomes</taxon>
    </lineage>
</organism>
<name>A0A645HZM7_9ZZZZ</name>
<proteinExistence type="predicted"/>
<reference evidence="2" key="1">
    <citation type="submission" date="2019-08" db="EMBL/GenBank/DDBJ databases">
        <authorList>
            <person name="Kucharzyk K."/>
            <person name="Murdoch R.W."/>
            <person name="Higgins S."/>
            <person name="Loffler F."/>
        </authorList>
    </citation>
    <scope>NUCLEOTIDE SEQUENCE</scope>
</reference>
<protein>
    <submittedName>
        <fullName evidence="2">Uncharacterized protein</fullName>
    </submittedName>
</protein>
<gene>
    <name evidence="2" type="ORF">SDC9_191503</name>
</gene>
<dbReference type="AlphaFoldDB" id="A0A645HZM7"/>
<feature type="region of interest" description="Disordered" evidence="1">
    <location>
        <begin position="81"/>
        <end position="100"/>
    </location>
</feature>
<comment type="caution">
    <text evidence="2">The sequence shown here is derived from an EMBL/GenBank/DDBJ whole genome shotgun (WGS) entry which is preliminary data.</text>
</comment>